<dbReference type="InterPro" id="IPR027850">
    <property type="entry name" value="DUF4504"/>
</dbReference>
<dbReference type="EnsemblMetazoa" id="RPRC005938-RA">
    <property type="protein sequence ID" value="RPRC005938-PA"/>
    <property type="gene ID" value="RPRC005938"/>
</dbReference>
<evidence type="ECO:0000313" key="2">
    <source>
        <dbReference type="Proteomes" id="UP000015103"/>
    </source>
</evidence>
<accession>T1HPG4</accession>
<organism evidence="1 2">
    <name type="scientific">Rhodnius prolixus</name>
    <name type="common">Triatomid bug</name>
    <dbReference type="NCBI Taxonomy" id="13249"/>
    <lineage>
        <taxon>Eukaryota</taxon>
        <taxon>Metazoa</taxon>
        <taxon>Ecdysozoa</taxon>
        <taxon>Arthropoda</taxon>
        <taxon>Hexapoda</taxon>
        <taxon>Insecta</taxon>
        <taxon>Pterygota</taxon>
        <taxon>Neoptera</taxon>
        <taxon>Paraneoptera</taxon>
        <taxon>Hemiptera</taxon>
        <taxon>Heteroptera</taxon>
        <taxon>Panheteroptera</taxon>
        <taxon>Cimicomorpha</taxon>
        <taxon>Reduviidae</taxon>
        <taxon>Triatominae</taxon>
        <taxon>Rhodnius</taxon>
    </lineage>
</organism>
<reference evidence="1" key="1">
    <citation type="submission" date="2015-05" db="UniProtKB">
        <authorList>
            <consortium name="EnsemblMetazoa"/>
        </authorList>
    </citation>
    <scope>IDENTIFICATION</scope>
</reference>
<protein>
    <submittedName>
        <fullName evidence="1">Uncharacterized protein</fullName>
    </submittedName>
</protein>
<name>T1HPG4_RHOPR</name>
<dbReference type="VEuPathDB" id="VectorBase:RPRC005938"/>
<evidence type="ECO:0000313" key="1">
    <source>
        <dbReference type="EnsemblMetazoa" id="RPRC005938-PA"/>
    </source>
</evidence>
<keyword evidence="2" id="KW-1185">Reference proteome</keyword>
<dbReference type="HOGENOM" id="CLU_1103942_0_0_1"/>
<dbReference type="AlphaFoldDB" id="T1HPG4"/>
<dbReference type="EMBL" id="ACPB03008272">
    <property type="status" value="NOT_ANNOTATED_CDS"/>
    <property type="molecule type" value="Genomic_DNA"/>
</dbReference>
<proteinExistence type="predicted"/>
<dbReference type="Pfam" id="PF14953">
    <property type="entry name" value="DUF4504"/>
    <property type="match status" value="1"/>
</dbReference>
<dbReference type="Proteomes" id="UP000015103">
    <property type="component" value="Unassembled WGS sequence"/>
</dbReference>
<dbReference type="InParanoid" id="T1HPG4"/>
<dbReference type="STRING" id="13249.T1HPG4"/>
<sequence length="252" mass="29502">MENGEEEVISRSLYLAKKYLKEDKPGRSFAHLLVVLKLKPQWKDKLESLMITAISGWEKDLLASGRYTELFSCYEVALEYYQNHILYNNLENDIFIVNNISVNRVLTDKTFFKFMDISEESDLSVVSPHEDDCLMKVLQKEINELCSEKTENSYYAVFSKLCSPKVFGMILGYPVVYNVNNNNFSTFNLIPLVSVKVFIEYEGKPYEIYSFSYILIHNFTEHVDKWFNNLKLQFKMFNFKLSKENVTANVVL</sequence>